<organism evidence="1">
    <name type="scientific">marine sediment metagenome</name>
    <dbReference type="NCBI Taxonomy" id="412755"/>
    <lineage>
        <taxon>unclassified sequences</taxon>
        <taxon>metagenomes</taxon>
        <taxon>ecological metagenomes</taxon>
    </lineage>
</organism>
<sequence length="90" mass="10376">MADKLSEPVDKEQWLWCLHCERFFQAKDLRADAVGGKQGCAFEDCDGAGFDVDISIWDDWARENDLKHWPKSIAELEKGLRCPLYPETDD</sequence>
<proteinExistence type="predicted"/>
<name>X1UV34_9ZZZZ</name>
<comment type="caution">
    <text evidence="1">The sequence shown here is derived from an EMBL/GenBank/DDBJ whole genome shotgun (WGS) entry which is preliminary data.</text>
</comment>
<reference evidence="1" key="1">
    <citation type="journal article" date="2014" name="Front. Microbiol.">
        <title>High frequency of phylogenetically diverse reductive dehalogenase-homologous genes in deep subseafloor sedimentary metagenomes.</title>
        <authorList>
            <person name="Kawai M."/>
            <person name="Futagami T."/>
            <person name="Toyoda A."/>
            <person name="Takaki Y."/>
            <person name="Nishi S."/>
            <person name="Hori S."/>
            <person name="Arai W."/>
            <person name="Tsubouchi T."/>
            <person name="Morono Y."/>
            <person name="Uchiyama I."/>
            <person name="Ito T."/>
            <person name="Fujiyama A."/>
            <person name="Inagaki F."/>
            <person name="Takami H."/>
        </authorList>
    </citation>
    <scope>NUCLEOTIDE SEQUENCE</scope>
    <source>
        <strain evidence="1">Expedition CK06-06</strain>
    </source>
</reference>
<dbReference type="EMBL" id="BARW01031515">
    <property type="protein sequence ID" value="GAJ03741.1"/>
    <property type="molecule type" value="Genomic_DNA"/>
</dbReference>
<dbReference type="AlphaFoldDB" id="X1UV34"/>
<protein>
    <submittedName>
        <fullName evidence="1">Uncharacterized protein</fullName>
    </submittedName>
</protein>
<evidence type="ECO:0000313" key="1">
    <source>
        <dbReference type="EMBL" id="GAJ03741.1"/>
    </source>
</evidence>
<accession>X1UV34</accession>
<gene>
    <name evidence="1" type="ORF">S12H4_50109</name>
</gene>